<dbReference type="GO" id="GO:0016887">
    <property type="term" value="F:ATP hydrolysis activity"/>
    <property type="evidence" value="ECO:0007669"/>
    <property type="project" value="InterPro"/>
</dbReference>
<sequence length="212" mass="23347">VLEIKSLSKHFGGVKALDMLDLSIHEGEIFGIIGPNGSGKSTLVNVVCGVFPPTKGDVVFSGKTVIGCPAHERLSSGIARTFQNIRLFPGLTVWQNLWVARNSIEDIKSESRVSRWLGKNSKVKKEIDEILEFSSLAERADELASSLAFGEQRRLELARATATKPRLLLLDEPAAGMNQDEIRDLDSRIRQLQKKGTTIILVEHVMDLVMGV</sequence>
<evidence type="ECO:0000313" key="5">
    <source>
        <dbReference type="EMBL" id="SVD64681.1"/>
    </source>
</evidence>
<dbReference type="SUPFAM" id="SSF52540">
    <property type="entry name" value="P-loop containing nucleoside triphosphate hydrolases"/>
    <property type="match status" value="1"/>
</dbReference>
<dbReference type="GO" id="GO:0015808">
    <property type="term" value="P:L-alanine transport"/>
    <property type="evidence" value="ECO:0007669"/>
    <property type="project" value="TreeGrafter"/>
</dbReference>
<dbReference type="Pfam" id="PF00005">
    <property type="entry name" value="ABC_tran"/>
    <property type="match status" value="1"/>
</dbReference>
<feature type="domain" description="ABC transporter" evidence="4">
    <location>
        <begin position="2"/>
        <end position="209"/>
    </location>
</feature>
<keyword evidence="3" id="KW-0067">ATP-binding</keyword>
<protein>
    <recommendedName>
        <fullName evidence="4">ABC transporter domain-containing protein</fullName>
    </recommendedName>
</protein>
<feature type="non-terminal residue" evidence="5">
    <location>
        <position position="212"/>
    </location>
</feature>
<dbReference type="PROSITE" id="PS50893">
    <property type="entry name" value="ABC_TRANSPORTER_2"/>
    <property type="match status" value="1"/>
</dbReference>
<reference evidence="5" key="1">
    <citation type="submission" date="2018-05" db="EMBL/GenBank/DDBJ databases">
        <authorList>
            <person name="Lanie J.A."/>
            <person name="Ng W.-L."/>
            <person name="Kazmierczak K.M."/>
            <person name="Andrzejewski T.M."/>
            <person name="Davidsen T.M."/>
            <person name="Wayne K.J."/>
            <person name="Tettelin H."/>
            <person name="Glass J.I."/>
            <person name="Rusch D."/>
            <person name="Podicherti R."/>
            <person name="Tsui H.-C.T."/>
            <person name="Winkler M.E."/>
        </authorList>
    </citation>
    <scope>NUCLEOTIDE SEQUENCE</scope>
</reference>
<dbReference type="GO" id="GO:0005304">
    <property type="term" value="F:L-valine transmembrane transporter activity"/>
    <property type="evidence" value="ECO:0007669"/>
    <property type="project" value="TreeGrafter"/>
</dbReference>
<dbReference type="CDD" id="cd03219">
    <property type="entry name" value="ABC_Mj1267_LivG_branched"/>
    <property type="match status" value="1"/>
</dbReference>
<keyword evidence="2" id="KW-0547">Nucleotide-binding</keyword>
<dbReference type="GO" id="GO:1903806">
    <property type="term" value="P:L-isoleucine import across plasma membrane"/>
    <property type="evidence" value="ECO:0007669"/>
    <property type="project" value="TreeGrafter"/>
</dbReference>
<dbReference type="GO" id="GO:1903805">
    <property type="term" value="P:L-valine import across plasma membrane"/>
    <property type="evidence" value="ECO:0007669"/>
    <property type="project" value="TreeGrafter"/>
</dbReference>
<dbReference type="PROSITE" id="PS00211">
    <property type="entry name" value="ABC_TRANSPORTER_1"/>
    <property type="match status" value="1"/>
</dbReference>
<evidence type="ECO:0000256" key="3">
    <source>
        <dbReference type="ARBA" id="ARBA00022840"/>
    </source>
</evidence>
<gene>
    <name evidence="5" type="ORF">METZ01_LOCUS417535</name>
</gene>
<dbReference type="InterPro" id="IPR027417">
    <property type="entry name" value="P-loop_NTPase"/>
</dbReference>
<dbReference type="InterPro" id="IPR003439">
    <property type="entry name" value="ABC_transporter-like_ATP-bd"/>
</dbReference>
<dbReference type="InterPro" id="IPR051120">
    <property type="entry name" value="ABC_AA/LPS_Transport"/>
</dbReference>
<keyword evidence="1" id="KW-0813">Transport</keyword>
<evidence type="ECO:0000256" key="1">
    <source>
        <dbReference type="ARBA" id="ARBA00022448"/>
    </source>
</evidence>
<feature type="non-terminal residue" evidence="5">
    <location>
        <position position="1"/>
    </location>
</feature>
<dbReference type="InterPro" id="IPR017871">
    <property type="entry name" value="ABC_transporter-like_CS"/>
</dbReference>
<evidence type="ECO:0000256" key="2">
    <source>
        <dbReference type="ARBA" id="ARBA00022741"/>
    </source>
</evidence>
<proteinExistence type="predicted"/>
<dbReference type="Gene3D" id="3.40.50.300">
    <property type="entry name" value="P-loop containing nucleotide triphosphate hydrolases"/>
    <property type="match status" value="1"/>
</dbReference>
<dbReference type="GO" id="GO:0005886">
    <property type="term" value="C:plasma membrane"/>
    <property type="evidence" value="ECO:0007669"/>
    <property type="project" value="TreeGrafter"/>
</dbReference>
<dbReference type="AlphaFoldDB" id="A0A382X360"/>
<accession>A0A382X360</accession>
<dbReference type="GO" id="GO:0042941">
    <property type="term" value="P:D-alanine transmembrane transport"/>
    <property type="evidence" value="ECO:0007669"/>
    <property type="project" value="TreeGrafter"/>
</dbReference>
<dbReference type="GO" id="GO:0005524">
    <property type="term" value="F:ATP binding"/>
    <property type="evidence" value="ECO:0007669"/>
    <property type="project" value="UniProtKB-KW"/>
</dbReference>
<dbReference type="EMBL" id="UINC01164044">
    <property type="protein sequence ID" value="SVD64681.1"/>
    <property type="molecule type" value="Genomic_DNA"/>
</dbReference>
<dbReference type="SMART" id="SM00382">
    <property type="entry name" value="AAA"/>
    <property type="match status" value="1"/>
</dbReference>
<evidence type="ECO:0000259" key="4">
    <source>
        <dbReference type="PROSITE" id="PS50893"/>
    </source>
</evidence>
<dbReference type="GO" id="GO:0015188">
    <property type="term" value="F:L-isoleucine transmembrane transporter activity"/>
    <property type="evidence" value="ECO:0007669"/>
    <property type="project" value="TreeGrafter"/>
</dbReference>
<dbReference type="GO" id="GO:0015192">
    <property type="term" value="F:L-phenylalanine transmembrane transporter activity"/>
    <property type="evidence" value="ECO:0007669"/>
    <property type="project" value="TreeGrafter"/>
</dbReference>
<name>A0A382X360_9ZZZZ</name>
<organism evidence="5">
    <name type="scientific">marine metagenome</name>
    <dbReference type="NCBI Taxonomy" id="408172"/>
    <lineage>
        <taxon>unclassified sequences</taxon>
        <taxon>metagenomes</taxon>
        <taxon>ecological metagenomes</taxon>
    </lineage>
</organism>
<dbReference type="PANTHER" id="PTHR45772:SF7">
    <property type="entry name" value="AMINO ACID ABC TRANSPORTER ATP-BINDING PROTEIN"/>
    <property type="match status" value="1"/>
</dbReference>
<dbReference type="PANTHER" id="PTHR45772">
    <property type="entry name" value="CONSERVED COMPONENT OF ABC TRANSPORTER FOR NATURAL AMINO ACIDS-RELATED"/>
    <property type="match status" value="1"/>
</dbReference>
<dbReference type="InterPro" id="IPR003593">
    <property type="entry name" value="AAA+_ATPase"/>
</dbReference>